<dbReference type="Gene3D" id="1.20.120.550">
    <property type="entry name" value="Membrane associated eicosanoid/glutathione metabolism-like domain"/>
    <property type="match status" value="1"/>
</dbReference>
<feature type="transmembrane region" description="Helical" evidence="6">
    <location>
        <begin position="420"/>
        <end position="439"/>
    </location>
</feature>
<keyword evidence="3 6" id="KW-1133">Transmembrane helix</keyword>
<feature type="transmembrane region" description="Helical" evidence="6">
    <location>
        <begin position="366"/>
        <end position="384"/>
    </location>
</feature>
<evidence type="ECO:0000256" key="5">
    <source>
        <dbReference type="SAM" id="MobiDB-lite"/>
    </source>
</evidence>
<evidence type="ECO:0000313" key="7">
    <source>
        <dbReference type="EMBL" id="KAF1388599.1"/>
    </source>
</evidence>
<evidence type="ECO:0000256" key="4">
    <source>
        <dbReference type="ARBA" id="ARBA00023136"/>
    </source>
</evidence>
<accession>A0A6A5FAX6</accession>
<evidence type="ECO:0000256" key="1">
    <source>
        <dbReference type="ARBA" id="ARBA00004370"/>
    </source>
</evidence>
<evidence type="ECO:0000256" key="6">
    <source>
        <dbReference type="SAM" id="Phobius"/>
    </source>
</evidence>
<feature type="compositionally biased region" description="Basic and acidic residues" evidence="5">
    <location>
        <begin position="50"/>
        <end position="87"/>
    </location>
</feature>
<evidence type="ECO:0000313" key="8">
    <source>
        <dbReference type="Proteomes" id="UP000465112"/>
    </source>
</evidence>
<dbReference type="InterPro" id="IPR001129">
    <property type="entry name" value="Membr-assoc_MAPEG"/>
</dbReference>
<sequence length="468" mass="52092">RSPFTSSYWCVCPFKRTLPLTHLTGRDGRDTPETNFRETFTTSTTPADTLEEKRREEKKSVQTDREADRQTDRDTDRQTETQTDRQTDMSLLTDGQCLTGSTKMEDSGGVKVNQMDGEDEWEEPRDRQTGGQTGKGDRRSVRSAASWTESQLEGAGLRTPLEEEPESQREGVGLRMPLGAELRTALEAEPAENELPEHAAQVFSPSVAVLHCPNSSRDTEAFWEMESEKRPFLGPRGEPQDYNQHGCQYEWAEDTPPARCGPGCLSRDVLKGGVSLMTSLLFFPLLVWGGFVFLPFDAPLMDGAALRLVYVLRCSVFATIPIVLGWLVLGASRLRSSGIGPRFDDELKEAEPQEVSVHRRFVSDSASLFLIYFLQLVVMAMYLSQHQLKLVPLLTVVFAFGRLVYWVAAACGSSVRAFGFGLSFVPSLAMMAANIYFLFTVEAEGSIFSLAPGEDALTPPPARQRFWG</sequence>
<name>A0A6A5FAX6_PERFL</name>
<feature type="transmembrane region" description="Helical" evidence="6">
    <location>
        <begin position="308"/>
        <end position="329"/>
    </location>
</feature>
<dbReference type="Proteomes" id="UP000465112">
    <property type="component" value="Chromosome 7"/>
</dbReference>
<feature type="non-terminal residue" evidence="7">
    <location>
        <position position="1"/>
    </location>
</feature>
<dbReference type="Pfam" id="PF01124">
    <property type="entry name" value="MAPEG"/>
    <property type="match status" value="1"/>
</dbReference>
<dbReference type="AlphaFoldDB" id="A0A6A5FAX6"/>
<feature type="region of interest" description="Disordered" evidence="5">
    <location>
        <begin position="21"/>
        <end position="171"/>
    </location>
</feature>
<keyword evidence="8" id="KW-1185">Reference proteome</keyword>
<feature type="transmembrane region" description="Helical" evidence="6">
    <location>
        <begin position="276"/>
        <end position="296"/>
    </location>
</feature>
<feature type="transmembrane region" description="Helical" evidence="6">
    <location>
        <begin position="390"/>
        <end position="408"/>
    </location>
</feature>
<evidence type="ECO:0000256" key="3">
    <source>
        <dbReference type="ARBA" id="ARBA00022989"/>
    </source>
</evidence>
<proteinExistence type="predicted"/>
<dbReference type="PANTHER" id="PTHR31004">
    <property type="entry name" value="TRANSMEMBRANE PROTEIN 79"/>
    <property type="match status" value="1"/>
</dbReference>
<gene>
    <name evidence="7" type="ORF">PFLUV_G00091970</name>
</gene>
<dbReference type="GO" id="GO:0032588">
    <property type="term" value="C:trans-Golgi network membrane"/>
    <property type="evidence" value="ECO:0007669"/>
    <property type="project" value="TreeGrafter"/>
</dbReference>
<comment type="subcellular location">
    <subcellularLocation>
        <location evidence="1">Membrane</location>
    </subcellularLocation>
</comment>
<feature type="compositionally biased region" description="Basic and acidic residues" evidence="5">
    <location>
        <begin position="24"/>
        <end position="36"/>
    </location>
</feature>
<comment type="caution">
    <text evidence="7">The sequence shown here is derived from an EMBL/GenBank/DDBJ whole genome shotgun (WGS) entry which is preliminary data.</text>
</comment>
<keyword evidence="2 6" id="KW-0812">Transmembrane</keyword>
<evidence type="ECO:0008006" key="9">
    <source>
        <dbReference type="Google" id="ProtNLM"/>
    </source>
</evidence>
<protein>
    <recommendedName>
        <fullName evidence="9">Transmembrane protein 79b</fullName>
    </recommendedName>
</protein>
<dbReference type="GO" id="GO:0005765">
    <property type="term" value="C:lysosomal membrane"/>
    <property type="evidence" value="ECO:0007669"/>
    <property type="project" value="TreeGrafter"/>
</dbReference>
<keyword evidence="4 6" id="KW-0472">Membrane</keyword>
<dbReference type="InterPro" id="IPR023352">
    <property type="entry name" value="MAPEG-like_dom_sf"/>
</dbReference>
<reference evidence="7 8" key="1">
    <citation type="submission" date="2019-06" db="EMBL/GenBank/DDBJ databases">
        <title>A chromosome-scale genome assembly of the European perch, Perca fluviatilis.</title>
        <authorList>
            <person name="Roques C."/>
            <person name="Zahm M."/>
            <person name="Cabau C."/>
            <person name="Klopp C."/>
            <person name="Bouchez O."/>
            <person name="Donnadieu C."/>
            <person name="Kuhl H."/>
            <person name="Gislard M."/>
            <person name="Guendouz S."/>
            <person name="Journot L."/>
            <person name="Haffray P."/>
            <person name="Bestin A."/>
            <person name="Morvezen R."/>
            <person name="Feron R."/>
            <person name="Wen M."/>
            <person name="Jouanno E."/>
            <person name="Herpin A."/>
            <person name="Schartl M."/>
            <person name="Postlethwait J."/>
            <person name="Schaerlinger B."/>
            <person name="Chardard D."/>
            <person name="Lecocq T."/>
            <person name="Poncet C."/>
            <person name="Jaffrelo L."/>
            <person name="Lampietro C."/>
            <person name="Guiguen Y."/>
        </authorList>
    </citation>
    <scope>NUCLEOTIDE SEQUENCE [LARGE SCALE GENOMIC DNA]</scope>
    <source>
        <tissue evidence="7">Blood</tissue>
    </source>
</reference>
<dbReference type="PANTHER" id="PTHR31004:SF4">
    <property type="entry name" value="TRANSMEMBRANE PROTEIN 79"/>
    <property type="match status" value="1"/>
</dbReference>
<evidence type="ECO:0000256" key="2">
    <source>
        <dbReference type="ARBA" id="ARBA00022692"/>
    </source>
</evidence>
<dbReference type="GO" id="GO:0045055">
    <property type="term" value="P:regulated exocytosis"/>
    <property type="evidence" value="ECO:0007669"/>
    <property type="project" value="TreeGrafter"/>
</dbReference>
<dbReference type="EMBL" id="VHII01000007">
    <property type="protein sequence ID" value="KAF1388599.1"/>
    <property type="molecule type" value="Genomic_DNA"/>
</dbReference>
<organism evidence="7 8">
    <name type="scientific">Perca fluviatilis</name>
    <name type="common">European perch</name>
    <dbReference type="NCBI Taxonomy" id="8168"/>
    <lineage>
        <taxon>Eukaryota</taxon>
        <taxon>Metazoa</taxon>
        <taxon>Chordata</taxon>
        <taxon>Craniata</taxon>
        <taxon>Vertebrata</taxon>
        <taxon>Euteleostomi</taxon>
        <taxon>Actinopterygii</taxon>
        <taxon>Neopterygii</taxon>
        <taxon>Teleostei</taxon>
        <taxon>Neoteleostei</taxon>
        <taxon>Acanthomorphata</taxon>
        <taxon>Eupercaria</taxon>
        <taxon>Perciformes</taxon>
        <taxon>Percoidei</taxon>
        <taxon>Percidae</taxon>
        <taxon>Percinae</taxon>
        <taxon>Perca</taxon>
    </lineage>
</organism>